<dbReference type="Proteomes" id="UP000800235">
    <property type="component" value="Unassembled WGS sequence"/>
</dbReference>
<keyword evidence="2" id="KW-1185">Reference proteome</keyword>
<feature type="non-terminal residue" evidence="1">
    <location>
        <position position="1"/>
    </location>
</feature>
<dbReference type="EMBL" id="MU007057">
    <property type="protein sequence ID" value="KAF2427767.1"/>
    <property type="molecule type" value="Genomic_DNA"/>
</dbReference>
<protein>
    <submittedName>
        <fullName evidence="1">Uncharacterized protein</fullName>
    </submittedName>
</protein>
<accession>A0A9P4NMM1</accession>
<dbReference type="OrthoDB" id="5240432at2759"/>
<sequence length="120" mass="13055">TVKIWDTGSGKCLQTLKVGKTLNRIAFDTTGLHLLTDLGAIAIQLSWSAIVPSTNTSPCPSYQGGGLSADSTWITYNSEDVLWLPTEYRPSCSAVSRKMIGAGVGSGRVWMCYFNTEFRE</sequence>
<evidence type="ECO:0000313" key="1">
    <source>
        <dbReference type="EMBL" id="KAF2427767.1"/>
    </source>
</evidence>
<reference evidence="1" key="1">
    <citation type="journal article" date="2020" name="Stud. Mycol.">
        <title>101 Dothideomycetes genomes: a test case for predicting lifestyles and emergence of pathogens.</title>
        <authorList>
            <person name="Haridas S."/>
            <person name="Albert R."/>
            <person name="Binder M."/>
            <person name="Bloem J."/>
            <person name="Labutti K."/>
            <person name="Salamov A."/>
            <person name="Andreopoulos B."/>
            <person name="Baker S."/>
            <person name="Barry K."/>
            <person name="Bills G."/>
            <person name="Bluhm B."/>
            <person name="Cannon C."/>
            <person name="Castanera R."/>
            <person name="Culley D."/>
            <person name="Daum C."/>
            <person name="Ezra D."/>
            <person name="Gonzalez J."/>
            <person name="Henrissat B."/>
            <person name="Kuo A."/>
            <person name="Liang C."/>
            <person name="Lipzen A."/>
            <person name="Lutzoni F."/>
            <person name="Magnuson J."/>
            <person name="Mondo S."/>
            <person name="Nolan M."/>
            <person name="Ohm R."/>
            <person name="Pangilinan J."/>
            <person name="Park H.-J."/>
            <person name="Ramirez L."/>
            <person name="Alfaro M."/>
            <person name="Sun H."/>
            <person name="Tritt A."/>
            <person name="Yoshinaga Y."/>
            <person name="Zwiers L.-H."/>
            <person name="Turgeon B."/>
            <person name="Goodwin S."/>
            <person name="Spatafora J."/>
            <person name="Crous P."/>
            <person name="Grigoriev I."/>
        </authorList>
    </citation>
    <scope>NUCLEOTIDE SEQUENCE</scope>
    <source>
        <strain evidence="1">CBS 130266</strain>
    </source>
</reference>
<proteinExistence type="predicted"/>
<organism evidence="1 2">
    <name type="scientific">Tothia fuscella</name>
    <dbReference type="NCBI Taxonomy" id="1048955"/>
    <lineage>
        <taxon>Eukaryota</taxon>
        <taxon>Fungi</taxon>
        <taxon>Dikarya</taxon>
        <taxon>Ascomycota</taxon>
        <taxon>Pezizomycotina</taxon>
        <taxon>Dothideomycetes</taxon>
        <taxon>Pleosporomycetidae</taxon>
        <taxon>Venturiales</taxon>
        <taxon>Cylindrosympodiaceae</taxon>
        <taxon>Tothia</taxon>
    </lineage>
</organism>
<gene>
    <name evidence="1" type="ORF">EJ08DRAFT_592526</name>
</gene>
<dbReference type="Gene3D" id="2.130.10.10">
    <property type="entry name" value="YVTN repeat-like/Quinoprotein amine dehydrogenase"/>
    <property type="match status" value="1"/>
</dbReference>
<dbReference type="SUPFAM" id="SSF50998">
    <property type="entry name" value="Quinoprotein alcohol dehydrogenase-like"/>
    <property type="match status" value="1"/>
</dbReference>
<name>A0A9P4NMM1_9PEZI</name>
<dbReference type="InterPro" id="IPR015943">
    <property type="entry name" value="WD40/YVTN_repeat-like_dom_sf"/>
</dbReference>
<dbReference type="AlphaFoldDB" id="A0A9P4NMM1"/>
<evidence type="ECO:0000313" key="2">
    <source>
        <dbReference type="Proteomes" id="UP000800235"/>
    </source>
</evidence>
<comment type="caution">
    <text evidence="1">The sequence shown here is derived from an EMBL/GenBank/DDBJ whole genome shotgun (WGS) entry which is preliminary data.</text>
</comment>
<dbReference type="InterPro" id="IPR011047">
    <property type="entry name" value="Quinoprotein_ADH-like_sf"/>
</dbReference>